<dbReference type="NCBIfam" id="TIGR01200">
    <property type="entry name" value="GLPGLI"/>
    <property type="match status" value="1"/>
</dbReference>
<dbReference type="EMBL" id="BAABDI010000003">
    <property type="protein sequence ID" value="GAA3964040.1"/>
    <property type="molecule type" value="Genomic_DNA"/>
</dbReference>
<keyword evidence="2" id="KW-1185">Reference proteome</keyword>
<dbReference type="Pfam" id="PF09697">
    <property type="entry name" value="Porph_ging"/>
    <property type="match status" value="1"/>
</dbReference>
<reference evidence="2" key="1">
    <citation type="journal article" date="2019" name="Int. J. Syst. Evol. Microbiol.">
        <title>The Global Catalogue of Microorganisms (GCM) 10K type strain sequencing project: providing services to taxonomists for standard genome sequencing and annotation.</title>
        <authorList>
            <consortium name="The Broad Institute Genomics Platform"/>
            <consortium name="The Broad Institute Genome Sequencing Center for Infectious Disease"/>
            <person name="Wu L."/>
            <person name="Ma J."/>
        </authorList>
    </citation>
    <scope>NUCLEOTIDE SEQUENCE [LARGE SCALE GENOMIC DNA]</scope>
    <source>
        <strain evidence="2">JCM 17217</strain>
    </source>
</reference>
<dbReference type="InterPro" id="IPR005901">
    <property type="entry name" value="GLPGLI"/>
</dbReference>
<evidence type="ECO:0008006" key="3">
    <source>
        <dbReference type="Google" id="ProtNLM"/>
    </source>
</evidence>
<organism evidence="1 2">
    <name type="scientific">Hymenobacter antarcticus</name>
    <dbReference type="NCBI Taxonomy" id="486270"/>
    <lineage>
        <taxon>Bacteria</taxon>
        <taxon>Pseudomonadati</taxon>
        <taxon>Bacteroidota</taxon>
        <taxon>Cytophagia</taxon>
        <taxon>Cytophagales</taxon>
        <taxon>Hymenobacteraceae</taxon>
        <taxon>Hymenobacter</taxon>
    </lineage>
</organism>
<comment type="caution">
    <text evidence="1">The sequence shown here is derived from an EMBL/GenBank/DDBJ whole genome shotgun (WGS) entry which is preliminary data.</text>
</comment>
<gene>
    <name evidence="1" type="ORF">GCM10022407_08390</name>
</gene>
<dbReference type="Proteomes" id="UP001501556">
    <property type="component" value="Unassembled WGS sequence"/>
</dbReference>
<sequence length="210" mass="23807">MQDSLFTTLNHLSGQEQLNKAGPILSKLGKTEIRYSIFKEPSKDLVLYHDVIGTEDHQYQENAPLFHWKITPVRKAVAGYECQQAFTGFGGRTFEAWFTRDIPVSEGPYKFYGLPGLIVKVRDTHSNYLFELLSFENNPKPFDISATSPVILGPSASAPLIKKAKFKQAKHNDELTIFDRFAASGNIIPEGIQRDYFAKIKRQNNPLELK</sequence>
<accession>A0ABP7PE29</accession>
<evidence type="ECO:0000313" key="1">
    <source>
        <dbReference type="EMBL" id="GAA3964040.1"/>
    </source>
</evidence>
<name>A0ABP7PE29_9BACT</name>
<protein>
    <recommendedName>
        <fullName evidence="3">GLPGLI family protein</fullName>
    </recommendedName>
</protein>
<proteinExistence type="predicted"/>
<evidence type="ECO:0000313" key="2">
    <source>
        <dbReference type="Proteomes" id="UP001501556"/>
    </source>
</evidence>